<dbReference type="AlphaFoldDB" id="A9URJ9"/>
<evidence type="ECO:0000313" key="2">
    <source>
        <dbReference type="EMBL" id="EDQ91936.1"/>
    </source>
</evidence>
<dbReference type="Proteomes" id="UP000001357">
    <property type="component" value="Unassembled WGS sequence"/>
</dbReference>
<keyword evidence="3" id="KW-1185">Reference proteome</keyword>
<dbReference type="RefSeq" id="XP_001743222.1">
    <property type="nucleotide sequence ID" value="XM_001743170.1"/>
</dbReference>
<organism evidence="2 3">
    <name type="scientific">Monosiga brevicollis</name>
    <name type="common">Choanoflagellate</name>
    <dbReference type="NCBI Taxonomy" id="81824"/>
    <lineage>
        <taxon>Eukaryota</taxon>
        <taxon>Choanoflagellata</taxon>
        <taxon>Craspedida</taxon>
        <taxon>Salpingoecidae</taxon>
        <taxon>Monosiga</taxon>
    </lineage>
</organism>
<dbReference type="GeneID" id="5888668"/>
<feature type="region of interest" description="Disordered" evidence="1">
    <location>
        <begin position="48"/>
        <end position="82"/>
    </location>
</feature>
<evidence type="ECO:0000256" key="1">
    <source>
        <dbReference type="SAM" id="MobiDB-lite"/>
    </source>
</evidence>
<gene>
    <name evidence="2" type="ORF">MONBRDRAFT_6092</name>
</gene>
<feature type="region of interest" description="Disordered" evidence="1">
    <location>
        <begin position="1"/>
        <end position="23"/>
    </location>
</feature>
<proteinExistence type="predicted"/>
<reference evidence="2 3" key="1">
    <citation type="journal article" date="2008" name="Nature">
        <title>The genome of the choanoflagellate Monosiga brevicollis and the origin of metazoans.</title>
        <authorList>
            <consortium name="JGI Sequencing"/>
            <person name="King N."/>
            <person name="Westbrook M.J."/>
            <person name="Young S.L."/>
            <person name="Kuo A."/>
            <person name="Abedin M."/>
            <person name="Chapman J."/>
            <person name="Fairclough S."/>
            <person name="Hellsten U."/>
            <person name="Isogai Y."/>
            <person name="Letunic I."/>
            <person name="Marr M."/>
            <person name="Pincus D."/>
            <person name="Putnam N."/>
            <person name="Rokas A."/>
            <person name="Wright K.J."/>
            <person name="Zuzow R."/>
            <person name="Dirks W."/>
            <person name="Good M."/>
            <person name="Goodstein D."/>
            <person name="Lemons D."/>
            <person name="Li W."/>
            <person name="Lyons J.B."/>
            <person name="Morris A."/>
            <person name="Nichols S."/>
            <person name="Richter D.J."/>
            <person name="Salamov A."/>
            <person name="Bork P."/>
            <person name="Lim W.A."/>
            <person name="Manning G."/>
            <person name="Miller W.T."/>
            <person name="McGinnis W."/>
            <person name="Shapiro H."/>
            <person name="Tjian R."/>
            <person name="Grigoriev I.V."/>
            <person name="Rokhsar D."/>
        </authorList>
    </citation>
    <scope>NUCLEOTIDE SEQUENCE [LARGE SCALE GENOMIC DNA]</scope>
    <source>
        <strain evidence="3">MX1 / ATCC 50154</strain>
    </source>
</reference>
<accession>A9URJ9</accession>
<dbReference type="InParanoid" id="A9URJ9"/>
<name>A9URJ9_MONBE</name>
<evidence type="ECO:0000313" key="3">
    <source>
        <dbReference type="Proteomes" id="UP000001357"/>
    </source>
</evidence>
<protein>
    <submittedName>
        <fullName evidence="2">Uncharacterized protein</fullName>
    </submittedName>
</protein>
<dbReference type="EMBL" id="CH991544">
    <property type="protein sequence ID" value="EDQ91936.1"/>
    <property type="molecule type" value="Genomic_DNA"/>
</dbReference>
<sequence length="271" mass="29231">MLASVRRAAASSSDDDSDDDDAARRIAEAVGGVETWLPEVKVDKTDKKVVDANASKPGTPLSSGLMPAPRASSGATHTSKPRKSRARLAWSSFLVGYFVVVCDLNRPDQELQAEEEHVRANKEFRRHATTRLHNLLDRVVDASTHTWSSSTLDTEPVAAPSAPGRIGGSGRHSQVLMSIIVLMLLLIVNENRHLAKRPPVELRQSPRQRLLAHVAPASGARTQDLITEAARAPAVLAAAPSISAGIDDLYRQVNVNVVVDDEDDETDDTSS</sequence>
<feature type="compositionally biased region" description="Low complexity" evidence="1">
    <location>
        <begin position="1"/>
        <end position="12"/>
    </location>
</feature>
<dbReference type="KEGG" id="mbr:MONBRDRAFT_6092"/>